<dbReference type="Gene3D" id="2.60.40.10">
    <property type="entry name" value="Immunoglobulins"/>
    <property type="match status" value="1"/>
</dbReference>
<dbReference type="NCBIfam" id="TIGR01451">
    <property type="entry name" value="B_ant_repeat"/>
    <property type="match status" value="1"/>
</dbReference>
<gene>
    <name evidence="2" type="ORF">A5821_002682</name>
</gene>
<keyword evidence="3" id="KW-1185">Reference proteome</keyword>
<sequence length="1167" mass="125089">MRNKKKLFLAVLFLFGVILAVRLNVISDISAEEKGSTSSSPVINEKIITTSDSNSTDASPDSVLTRNNLSRVSQDVSSWTEFVAALQGNSDEINIVSNLVATSNPPIARKVTINGNNNKLDMRTYYMNSSDTADVTIRDVEFTGTTGKLMQGTGLLTLSGTIKSTAGNAAQIAVLHGWNVIFDNANLSYDSTSANPAVMSKNLTITNKSVISSDAEKFYGNDNRLNVGGKVLINSESKVRTHSMKGQTSNTRGQAWDMRQQLDFFVDGKGTELDIKGDGRQEVDYGGILVLVADESTLNLTNGAKMTAHGTQTSAIVLQSKGGSFNVSDSSELSIVMDGDHGYNLGAALRFREAGDMTFNVSGNSKINILKKSGRAPGIRMYGGNNKVNISGGSDFMITNYGDGTPRAPGVSGGNQAIYFTGGVASLPPNSFTVEGADSNIALDAKFGASIDSGSRDINIYAGPETYFVSRGNTNSANNGIFNGREVSMKMDSVKYFDFSNVRTGGGLVFDVTRAASSFSSKNSELSVWKRGMNLESSPIRSFPLVDFELTGTNFGTVSPTSSQDVITGFAQDGGMPAYTRLTANNQAAIIDELRVPTDADKFIWGHAVIPEGKHDEPRDAYVGEVHTRVSVSDDSGEIYQGIAEIIEDSPGSGSVSVYGDDTRSGMFKLAVPDDKFLVKDQKVKVASAWRGPLDKEGTNYVHTSEAKDLTAPERTVLDVTPPTPKKLTDIKLNNATKVLSGTGAEAGATVNVYYDTGDKDTGTLLGTSTVKSDGSWTFNLPNYVEKTKELSVYLADGEKQHQAAQIISEAGTKPEIYDQIGLIKPPVTNTADGNINPYKELTYHDAVFKGVEKYFVADVIPDNPTMTKTAVSSGGDTTSVGDIVTYTLEAANKKADSYSWKNVKLIDILPEGLNFDPDKSKVTIDGVTVGKDKYSYEIATRTLTIFAGDIAANKSVKATFEVTVEQSAVTEEGTEVLNKARALGDSPQEEPFVPGPTNPSASHVQIEKWSLEIGLPGGPPHGVLTFVSAPKSLDFGQKVESLKENTEAVNPTIVGDPLVVADNRGKFKSWTLSAQLLKPLTHVDGKTVLKNAIYYKGKEDGKEVINEITGTTRPIVTHTHTSAGNYDISQEEWSKGDGFRIILPPGAVDKLGKYSATIEFTLADTK</sequence>
<evidence type="ECO:0000313" key="3">
    <source>
        <dbReference type="Proteomes" id="UP000194948"/>
    </source>
</evidence>
<evidence type="ECO:0000313" key="2">
    <source>
        <dbReference type="EMBL" id="WYK01545.1"/>
    </source>
</evidence>
<dbReference type="InterPro" id="IPR047589">
    <property type="entry name" value="DUF11_rpt"/>
</dbReference>
<dbReference type="InterPro" id="IPR013783">
    <property type="entry name" value="Ig-like_fold"/>
</dbReference>
<proteinExistence type="predicted"/>
<dbReference type="InterPro" id="IPR046776">
    <property type="entry name" value="Pectate_lyase_5"/>
</dbReference>
<dbReference type="InterPro" id="IPR026466">
    <property type="entry name" value="Fim_isopep_form_D2_dom"/>
</dbReference>
<dbReference type="AlphaFoldDB" id="A0AAQ3WA44"/>
<organism evidence="2 3">
    <name type="scientific">Candidatus Enterococcus palustris</name>
    <dbReference type="NCBI Taxonomy" id="1834189"/>
    <lineage>
        <taxon>Bacteria</taxon>
        <taxon>Bacillati</taxon>
        <taxon>Bacillota</taxon>
        <taxon>Bacilli</taxon>
        <taxon>Lactobacillales</taxon>
        <taxon>Enterococcaceae</taxon>
        <taxon>Enterococcus</taxon>
    </lineage>
</organism>
<dbReference type="Gene3D" id="2.60.40.740">
    <property type="match status" value="1"/>
</dbReference>
<dbReference type="Pfam" id="PF20585">
    <property type="entry name" value="Pectate_lyase_5"/>
    <property type="match status" value="1"/>
</dbReference>
<dbReference type="Pfam" id="PF17936">
    <property type="entry name" value="Big_6"/>
    <property type="match status" value="1"/>
</dbReference>
<name>A0AAQ3WA44_9ENTE</name>
<reference evidence="3" key="1">
    <citation type="submission" date="2017-05" db="EMBL/GenBank/DDBJ databases">
        <title>The Genome Sequence of EEnterococcus faecalis 9F2_4866.</title>
        <authorList>
            <consortium name="The Broad Institute Genomics Platform"/>
            <consortium name="The Broad Institute Genomic Center for Infectious Diseases"/>
            <person name="Earl A."/>
            <person name="Manson A."/>
            <person name="Schwartman J."/>
            <person name="Gilmore M."/>
            <person name="Abouelleil A."/>
            <person name="Cao P."/>
            <person name="Chapman S."/>
            <person name="Cusick C."/>
            <person name="Shea T."/>
            <person name="Young S."/>
            <person name="Neafsey D."/>
            <person name="Nusbaum C."/>
            <person name="Birren B."/>
        </authorList>
    </citation>
    <scope>NUCLEOTIDE SEQUENCE [LARGE SCALE GENOMIC DNA]</scope>
    <source>
        <strain evidence="3">7F3_DIV0205</strain>
    </source>
</reference>
<dbReference type="RefSeq" id="WP_086315240.1">
    <property type="nucleotide sequence ID" value="NZ_CP147244.1"/>
</dbReference>
<protein>
    <recommendedName>
        <fullName evidence="1">Bacterial Ig domain-containing protein</fullName>
    </recommendedName>
</protein>
<dbReference type="EMBL" id="CP147244">
    <property type="protein sequence ID" value="WYK01545.1"/>
    <property type="molecule type" value="Genomic_DNA"/>
</dbReference>
<reference evidence="2 3" key="2">
    <citation type="submission" date="2024-03" db="EMBL/GenBank/DDBJ databases">
        <title>The Genome Sequence of Enterococcus sp. DIV0205d.</title>
        <authorList>
            <consortium name="The Broad Institute Genomics Platform"/>
            <consortium name="The Broad Institute Microbial Omics Core"/>
            <consortium name="The Broad Institute Genomic Center for Infectious Diseases"/>
            <person name="Earl A."/>
            <person name="Manson A."/>
            <person name="Gilmore M."/>
            <person name="Schwartman J."/>
            <person name="Shea T."/>
            <person name="Abouelleil A."/>
            <person name="Cao P."/>
            <person name="Chapman S."/>
            <person name="Cusick C."/>
            <person name="Young S."/>
            <person name="Neafsey D."/>
            <person name="Nusbaum C."/>
            <person name="Birren B."/>
        </authorList>
    </citation>
    <scope>NUCLEOTIDE SEQUENCE [LARGE SCALE GENOMIC DNA]</scope>
    <source>
        <strain evidence="2 3">7F3_DIV0205</strain>
    </source>
</reference>
<evidence type="ECO:0000259" key="1">
    <source>
        <dbReference type="Pfam" id="PF17936"/>
    </source>
</evidence>
<accession>A0AAQ3WA44</accession>
<dbReference type="NCBIfam" id="TIGR04226">
    <property type="entry name" value="RrgB_K2N_iso_D2"/>
    <property type="match status" value="1"/>
</dbReference>
<dbReference type="InterPro" id="IPR041498">
    <property type="entry name" value="Big_6"/>
</dbReference>
<feature type="domain" description="Bacterial Ig" evidence="1">
    <location>
        <begin position="725"/>
        <end position="800"/>
    </location>
</feature>
<dbReference type="Proteomes" id="UP000194948">
    <property type="component" value="Chromosome"/>
</dbReference>